<feature type="chain" id="PRO_5003841138" evidence="2">
    <location>
        <begin position="23"/>
        <end position="309"/>
    </location>
</feature>
<feature type="compositionally biased region" description="Polar residues" evidence="1">
    <location>
        <begin position="271"/>
        <end position="283"/>
    </location>
</feature>
<evidence type="ECO:0000313" key="4">
    <source>
        <dbReference type="Proteomes" id="UP000266841"/>
    </source>
</evidence>
<keyword evidence="2" id="KW-0732">Signal</keyword>
<feature type="compositionally biased region" description="Basic residues" evidence="1">
    <location>
        <begin position="101"/>
        <end position="113"/>
    </location>
</feature>
<feature type="compositionally biased region" description="Low complexity" evidence="1">
    <location>
        <begin position="154"/>
        <end position="164"/>
    </location>
</feature>
<dbReference type="EMBL" id="AGNL01004086">
    <property type="protein sequence ID" value="EJK73936.1"/>
    <property type="molecule type" value="Genomic_DNA"/>
</dbReference>
<keyword evidence="4" id="KW-1185">Reference proteome</keyword>
<feature type="region of interest" description="Disordered" evidence="1">
    <location>
        <begin position="82"/>
        <end position="119"/>
    </location>
</feature>
<protein>
    <submittedName>
        <fullName evidence="3">Uncharacterized protein</fullName>
    </submittedName>
</protein>
<gene>
    <name evidence="3" type="ORF">THAOC_04417</name>
</gene>
<name>K0TJ66_THAOC</name>
<feature type="non-terminal residue" evidence="3">
    <location>
        <position position="309"/>
    </location>
</feature>
<feature type="signal peptide" evidence="2">
    <location>
        <begin position="1"/>
        <end position="22"/>
    </location>
</feature>
<dbReference type="Proteomes" id="UP000266841">
    <property type="component" value="Unassembled WGS sequence"/>
</dbReference>
<organism evidence="3 4">
    <name type="scientific">Thalassiosira oceanica</name>
    <name type="common">Marine diatom</name>
    <dbReference type="NCBI Taxonomy" id="159749"/>
    <lineage>
        <taxon>Eukaryota</taxon>
        <taxon>Sar</taxon>
        <taxon>Stramenopiles</taxon>
        <taxon>Ochrophyta</taxon>
        <taxon>Bacillariophyta</taxon>
        <taxon>Coscinodiscophyceae</taxon>
        <taxon>Thalassiosirophycidae</taxon>
        <taxon>Thalassiosirales</taxon>
        <taxon>Thalassiosiraceae</taxon>
        <taxon>Thalassiosira</taxon>
    </lineage>
</organism>
<feature type="region of interest" description="Disordered" evidence="1">
    <location>
        <begin position="140"/>
        <end position="164"/>
    </location>
</feature>
<proteinExistence type="predicted"/>
<feature type="compositionally biased region" description="Acidic residues" evidence="1">
    <location>
        <begin position="220"/>
        <end position="234"/>
    </location>
</feature>
<feature type="region of interest" description="Disordered" evidence="1">
    <location>
        <begin position="181"/>
        <end position="309"/>
    </location>
</feature>
<evidence type="ECO:0000313" key="3">
    <source>
        <dbReference type="EMBL" id="EJK73936.1"/>
    </source>
</evidence>
<evidence type="ECO:0000256" key="1">
    <source>
        <dbReference type="SAM" id="MobiDB-lite"/>
    </source>
</evidence>
<evidence type="ECO:0000256" key="2">
    <source>
        <dbReference type="SAM" id="SignalP"/>
    </source>
</evidence>
<feature type="compositionally biased region" description="Pro residues" evidence="1">
    <location>
        <begin position="143"/>
        <end position="153"/>
    </location>
</feature>
<accession>K0TJ66</accession>
<reference evidence="3 4" key="1">
    <citation type="journal article" date="2012" name="Genome Biol.">
        <title>Genome and low-iron response of an oceanic diatom adapted to chronic iron limitation.</title>
        <authorList>
            <person name="Lommer M."/>
            <person name="Specht M."/>
            <person name="Roy A.S."/>
            <person name="Kraemer L."/>
            <person name="Andreson R."/>
            <person name="Gutowska M.A."/>
            <person name="Wolf J."/>
            <person name="Bergner S.V."/>
            <person name="Schilhabel M.B."/>
            <person name="Klostermeier U.C."/>
            <person name="Beiko R.G."/>
            <person name="Rosenstiel P."/>
            <person name="Hippler M."/>
            <person name="Laroche J."/>
        </authorList>
    </citation>
    <scope>NUCLEOTIDE SEQUENCE [LARGE SCALE GENOMIC DNA]</scope>
    <source>
        <strain evidence="3 4">CCMP1005</strain>
    </source>
</reference>
<comment type="caution">
    <text evidence="3">The sequence shown here is derived from an EMBL/GenBank/DDBJ whole genome shotgun (WGS) entry which is preliminary data.</text>
</comment>
<dbReference type="AlphaFoldDB" id="K0TJ66"/>
<sequence>MSTTVAFAKNLQHLLTLLATLADGFNGHGRIALNDEKALIFRDDHFELRSTNEVVDGDARDLAFRELVTLVTTQLFVSGGKRQVQGPPYPAQSIGFSVGRSGKRRNPCRRVKQPRTPEAPLPGCIVARLSRAEALSHFDAAPQLPPPAPPAAPQPAEEVVEPAGAPEEVTEVVAPVADARDGVAADPTVEEQSDDMPPAGGEDEGDPFGGGGDVAFVLNGEDEVEDEVEVEDDPVLATEGEQVVKRDAPLDNGEVHYPASKRQRRVGPSPGETQASAAASQDARNVDEAVPPADPPAILVGGEEDAADY</sequence>